<evidence type="ECO:0000313" key="5">
    <source>
        <dbReference type="EMBL" id="SDO22315.1"/>
    </source>
</evidence>
<feature type="domain" description="PPIase cyclophilin-type" evidence="4">
    <location>
        <begin position="86"/>
        <end position="230"/>
    </location>
</feature>
<feature type="region of interest" description="Disordered" evidence="3">
    <location>
        <begin position="37"/>
        <end position="76"/>
    </location>
</feature>
<dbReference type="EMBL" id="LT629710">
    <property type="protein sequence ID" value="SDO22315.1"/>
    <property type="molecule type" value="Genomic_DNA"/>
</dbReference>
<keyword evidence="2 5" id="KW-0413">Isomerase</keyword>
<organism evidence="5 6">
    <name type="scientific">Nakamurella panacisegetis</name>
    <dbReference type="NCBI Taxonomy" id="1090615"/>
    <lineage>
        <taxon>Bacteria</taxon>
        <taxon>Bacillati</taxon>
        <taxon>Actinomycetota</taxon>
        <taxon>Actinomycetes</taxon>
        <taxon>Nakamurellales</taxon>
        <taxon>Nakamurellaceae</taxon>
        <taxon>Nakamurella</taxon>
    </lineage>
</organism>
<dbReference type="GO" id="GO:0003755">
    <property type="term" value="F:peptidyl-prolyl cis-trans isomerase activity"/>
    <property type="evidence" value="ECO:0007669"/>
    <property type="project" value="UniProtKB-UniRule"/>
</dbReference>
<dbReference type="PANTHER" id="PTHR45625:SF3">
    <property type="entry name" value="PEPTIDYL-PROLYL CIS-TRANS ISOMERASE B-RELATED"/>
    <property type="match status" value="1"/>
</dbReference>
<protein>
    <recommendedName>
        <fullName evidence="2">Peptidyl-prolyl cis-trans isomerase</fullName>
        <shortName evidence="2">PPIase</shortName>
        <ecNumber evidence="2">5.2.1.8</ecNumber>
    </recommendedName>
</protein>
<evidence type="ECO:0000256" key="2">
    <source>
        <dbReference type="RuleBase" id="RU363019"/>
    </source>
</evidence>
<dbReference type="InterPro" id="IPR029000">
    <property type="entry name" value="Cyclophilin-like_dom_sf"/>
</dbReference>
<feature type="signal peptide" evidence="2">
    <location>
        <begin position="1"/>
        <end position="24"/>
    </location>
</feature>
<keyword evidence="2" id="KW-0732">Signal</keyword>
<feature type="compositionally biased region" description="Low complexity" evidence="3">
    <location>
        <begin position="37"/>
        <end position="52"/>
    </location>
</feature>
<dbReference type="EC" id="5.2.1.8" evidence="2"/>
<dbReference type="SUPFAM" id="SSF50891">
    <property type="entry name" value="Cyclophilin-like"/>
    <property type="match status" value="1"/>
</dbReference>
<feature type="chain" id="PRO_5039755424" description="Peptidyl-prolyl cis-trans isomerase" evidence="2">
    <location>
        <begin position="25"/>
        <end position="232"/>
    </location>
</feature>
<dbReference type="PROSITE" id="PS51257">
    <property type="entry name" value="PROKAR_LIPOPROTEIN"/>
    <property type="match status" value="1"/>
</dbReference>
<dbReference type="OrthoDB" id="5507614at2"/>
<comment type="similarity">
    <text evidence="2">Belongs to the cyclophilin-type PPIase family.</text>
</comment>
<keyword evidence="2" id="KW-0697">Rotamase</keyword>
<dbReference type="InterPro" id="IPR002130">
    <property type="entry name" value="Cyclophilin-type_PPIase_dom"/>
</dbReference>
<dbReference type="PRINTS" id="PR00153">
    <property type="entry name" value="CSAPPISMRASE"/>
</dbReference>
<dbReference type="Proteomes" id="UP000198741">
    <property type="component" value="Chromosome I"/>
</dbReference>
<comment type="function">
    <text evidence="1 2">PPIases accelerate the folding of proteins. It catalyzes the cis-trans isomerization of proline imidic peptide bonds in oligopeptides.</text>
</comment>
<keyword evidence="6" id="KW-1185">Reference proteome</keyword>
<dbReference type="STRING" id="1090615.SAMN04515671_0201"/>
<sequence length="232" mass="23096">MRPIRHAVAAVLSLLLVTSCASNSGSTSNRAVAASTSAASSSSPAGAGATCSYPSDGSTPAKAVTPPAASEPNSGTVDATISLTQGEVKIAMNRATTPCTIGSFVHLATTGYFDDTKCHRLTTSTSLQVLQCGDPTGTGSGTPGYSFADETNSSMTYPAGTVAMANAGPDTNGSQFFLVYAKSQLPPDYTVFGKITSGLDVLTKIAAAGVTGGGTDGAPSSAVTITKITVHS</sequence>
<dbReference type="Gene3D" id="2.40.100.10">
    <property type="entry name" value="Cyclophilin-like"/>
    <property type="match status" value="1"/>
</dbReference>
<dbReference type="PROSITE" id="PS50072">
    <property type="entry name" value="CSA_PPIASE_2"/>
    <property type="match status" value="1"/>
</dbReference>
<comment type="catalytic activity">
    <reaction evidence="2">
        <text>[protein]-peptidylproline (omega=180) = [protein]-peptidylproline (omega=0)</text>
        <dbReference type="Rhea" id="RHEA:16237"/>
        <dbReference type="Rhea" id="RHEA-COMP:10747"/>
        <dbReference type="Rhea" id="RHEA-COMP:10748"/>
        <dbReference type="ChEBI" id="CHEBI:83833"/>
        <dbReference type="ChEBI" id="CHEBI:83834"/>
        <dbReference type="EC" id="5.2.1.8"/>
    </reaction>
</comment>
<gene>
    <name evidence="5" type="ORF">SAMN04515671_0201</name>
</gene>
<name>A0A1H0HSX6_9ACTN</name>
<accession>A0A1H0HSX6</accession>
<dbReference type="Pfam" id="PF00160">
    <property type="entry name" value="Pro_isomerase"/>
    <property type="match status" value="1"/>
</dbReference>
<dbReference type="PANTHER" id="PTHR45625">
    <property type="entry name" value="PEPTIDYL-PROLYL CIS-TRANS ISOMERASE-RELATED"/>
    <property type="match status" value="1"/>
</dbReference>
<evidence type="ECO:0000256" key="3">
    <source>
        <dbReference type="SAM" id="MobiDB-lite"/>
    </source>
</evidence>
<dbReference type="RefSeq" id="WP_090474145.1">
    <property type="nucleotide sequence ID" value="NZ_LT629710.1"/>
</dbReference>
<evidence type="ECO:0000313" key="6">
    <source>
        <dbReference type="Proteomes" id="UP000198741"/>
    </source>
</evidence>
<dbReference type="AlphaFoldDB" id="A0A1H0HSX6"/>
<evidence type="ECO:0000256" key="1">
    <source>
        <dbReference type="ARBA" id="ARBA00002388"/>
    </source>
</evidence>
<dbReference type="CDD" id="cd00317">
    <property type="entry name" value="cyclophilin"/>
    <property type="match status" value="1"/>
</dbReference>
<reference evidence="5 6" key="1">
    <citation type="submission" date="2016-10" db="EMBL/GenBank/DDBJ databases">
        <authorList>
            <person name="de Groot N.N."/>
        </authorList>
    </citation>
    <scope>NUCLEOTIDE SEQUENCE [LARGE SCALE GENOMIC DNA]</scope>
    <source>
        <strain evidence="6">P4-7,KCTC 19426,CECT 7604</strain>
    </source>
</reference>
<dbReference type="InterPro" id="IPR044666">
    <property type="entry name" value="Cyclophilin_A-like"/>
</dbReference>
<proteinExistence type="inferred from homology"/>
<evidence type="ECO:0000259" key="4">
    <source>
        <dbReference type="PROSITE" id="PS50072"/>
    </source>
</evidence>